<dbReference type="RefSeq" id="WP_119321642.1">
    <property type="nucleotide sequence ID" value="NZ_AP025739.1"/>
</dbReference>
<dbReference type="Proteomes" id="UP000287394">
    <property type="component" value="Chromosome"/>
</dbReference>
<dbReference type="KEGG" id="ccot:CCAX7_61490"/>
<organism evidence="1 2">
    <name type="scientific">Capsulimonas corticalis</name>
    <dbReference type="NCBI Taxonomy" id="2219043"/>
    <lineage>
        <taxon>Bacteria</taxon>
        <taxon>Bacillati</taxon>
        <taxon>Armatimonadota</taxon>
        <taxon>Armatimonadia</taxon>
        <taxon>Capsulimonadales</taxon>
        <taxon>Capsulimonadaceae</taxon>
        <taxon>Capsulimonas</taxon>
    </lineage>
</organism>
<dbReference type="EMBL" id="AP025739">
    <property type="protein sequence ID" value="BDI34098.1"/>
    <property type="molecule type" value="Genomic_DNA"/>
</dbReference>
<name>A0A402CWE5_9BACT</name>
<evidence type="ECO:0000313" key="2">
    <source>
        <dbReference type="Proteomes" id="UP000287394"/>
    </source>
</evidence>
<sequence length="79" mass="8517">MSIYTSKRFELGDIETTITAGTLAPAGSYVEIETGRLIVLTRADVLPASLDGRVAVYAPKSPAWSELSEHAYLSDNELS</sequence>
<protein>
    <submittedName>
        <fullName evidence="1">Uncharacterized protein</fullName>
    </submittedName>
</protein>
<keyword evidence="2" id="KW-1185">Reference proteome</keyword>
<reference evidence="1 2" key="1">
    <citation type="journal article" date="2019" name="Int. J. Syst. Evol. Microbiol.">
        <title>Capsulimonas corticalis gen. nov., sp. nov., an aerobic capsulated bacterium, of a novel bacterial order, Capsulimonadales ord. nov., of the class Armatimonadia of the phylum Armatimonadetes.</title>
        <authorList>
            <person name="Li J."/>
            <person name="Kudo C."/>
            <person name="Tonouchi A."/>
        </authorList>
    </citation>
    <scope>NUCLEOTIDE SEQUENCE [LARGE SCALE GENOMIC DNA]</scope>
    <source>
        <strain evidence="1 2">AX-7</strain>
    </source>
</reference>
<accession>A0A402CWE5</accession>
<dbReference type="AlphaFoldDB" id="A0A402CWE5"/>
<proteinExistence type="predicted"/>
<gene>
    <name evidence="1" type="ORF">CCAX7_61490</name>
</gene>
<evidence type="ECO:0000313" key="1">
    <source>
        <dbReference type="EMBL" id="BDI34098.1"/>
    </source>
</evidence>
<dbReference type="OrthoDB" id="10006633at2"/>